<organism evidence="1 2">
    <name type="scientific">Takifugu flavidus</name>
    <name type="common">sansaifugu</name>
    <dbReference type="NCBI Taxonomy" id="433684"/>
    <lineage>
        <taxon>Eukaryota</taxon>
        <taxon>Metazoa</taxon>
        <taxon>Chordata</taxon>
        <taxon>Craniata</taxon>
        <taxon>Vertebrata</taxon>
        <taxon>Euteleostomi</taxon>
        <taxon>Actinopterygii</taxon>
        <taxon>Neopterygii</taxon>
        <taxon>Teleostei</taxon>
        <taxon>Neoteleostei</taxon>
        <taxon>Acanthomorphata</taxon>
        <taxon>Eupercaria</taxon>
        <taxon>Tetraodontiformes</taxon>
        <taxon>Tetradontoidea</taxon>
        <taxon>Tetraodontidae</taxon>
        <taxon>Takifugu</taxon>
    </lineage>
</organism>
<dbReference type="Proteomes" id="UP000324091">
    <property type="component" value="Chromosome 1"/>
</dbReference>
<keyword evidence="2" id="KW-1185">Reference proteome</keyword>
<comment type="caution">
    <text evidence="1">The sequence shown here is derived from an EMBL/GenBank/DDBJ whole genome shotgun (WGS) entry which is preliminary data.</text>
</comment>
<name>A0A5C6PRT4_9TELE</name>
<dbReference type="EMBL" id="RHFK02000001">
    <property type="protein sequence ID" value="TWW80980.1"/>
    <property type="molecule type" value="Genomic_DNA"/>
</dbReference>
<dbReference type="AlphaFoldDB" id="A0A5C6PRT4"/>
<evidence type="ECO:0000313" key="2">
    <source>
        <dbReference type="Proteomes" id="UP000324091"/>
    </source>
</evidence>
<gene>
    <name evidence="1" type="ORF">D4764_01G0007950</name>
</gene>
<proteinExistence type="predicted"/>
<evidence type="ECO:0000313" key="1">
    <source>
        <dbReference type="EMBL" id="TWW80980.1"/>
    </source>
</evidence>
<protein>
    <submittedName>
        <fullName evidence="1">Uncharacterized protein</fullName>
    </submittedName>
</protein>
<reference evidence="1 2" key="1">
    <citation type="submission" date="2019-04" db="EMBL/GenBank/DDBJ databases">
        <title>Chromosome genome assembly for Takifugu flavidus.</title>
        <authorList>
            <person name="Xiao S."/>
        </authorList>
    </citation>
    <scope>NUCLEOTIDE SEQUENCE [LARGE SCALE GENOMIC DNA]</scope>
    <source>
        <strain evidence="1">HTHZ2018</strain>
        <tissue evidence="1">Muscle</tissue>
    </source>
</reference>
<accession>A0A5C6PRT4</accession>
<sequence length="195" mass="21684">MLHLDSPAQLEKRVVLDIRETQVILDLIGSTEQQGNPAASGCLVFLGVQVLQGKPPKDNMEIKVFKVFQGNLGMKELQEHPAAQEYLDLMACLAARGLKEKRVLMERVNREGLGHQAFMATLVILEERVPLDHSVLSASPVSQEKGELKGSLGLQVQWDEKVPQGHMVMMVPLENLGHQVTQECLVQLANQDFQE</sequence>